<accession>A0A8S9R834</accession>
<reference evidence="1" key="1">
    <citation type="submission" date="2019-12" db="EMBL/GenBank/DDBJ databases">
        <title>Genome sequencing and annotation of Brassica cretica.</title>
        <authorList>
            <person name="Studholme D.J."/>
            <person name="Sarris P."/>
        </authorList>
    </citation>
    <scope>NUCLEOTIDE SEQUENCE</scope>
    <source>
        <strain evidence="1">PFS-109/04</strain>
        <tissue evidence="1">Leaf</tissue>
    </source>
</reference>
<evidence type="ECO:0000313" key="2">
    <source>
        <dbReference type="Proteomes" id="UP000712600"/>
    </source>
</evidence>
<proteinExistence type="predicted"/>
<dbReference type="EMBL" id="QGKX02000996">
    <property type="protein sequence ID" value="KAF3559790.1"/>
    <property type="molecule type" value="Genomic_DNA"/>
</dbReference>
<gene>
    <name evidence="1" type="ORF">F2Q69_00013360</name>
</gene>
<comment type="caution">
    <text evidence="1">The sequence shown here is derived from an EMBL/GenBank/DDBJ whole genome shotgun (WGS) entry which is preliminary data.</text>
</comment>
<name>A0A8S9R834_BRACR</name>
<evidence type="ECO:0000313" key="1">
    <source>
        <dbReference type="EMBL" id="KAF3559790.1"/>
    </source>
</evidence>
<organism evidence="1 2">
    <name type="scientific">Brassica cretica</name>
    <name type="common">Mustard</name>
    <dbReference type="NCBI Taxonomy" id="69181"/>
    <lineage>
        <taxon>Eukaryota</taxon>
        <taxon>Viridiplantae</taxon>
        <taxon>Streptophyta</taxon>
        <taxon>Embryophyta</taxon>
        <taxon>Tracheophyta</taxon>
        <taxon>Spermatophyta</taxon>
        <taxon>Magnoliopsida</taxon>
        <taxon>eudicotyledons</taxon>
        <taxon>Gunneridae</taxon>
        <taxon>Pentapetalae</taxon>
        <taxon>rosids</taxon>
        <taxon>malvids</taxon>
        <taxon>Brassicales</taxon>
        <taxon>Brassicaceae</taxon>
        <taxon>Brassiceae</taxon>
        <taxon>Brassica</taxon>
    </lineage>
</organism>
<dbReference type="Proteomes" id="UP000712600">
    <property type="component" value="Unassembled WGS sequence"/>
</dbReference>
<sequence length="157" mass="18187">MLCFSFGAPVLALFETGFLWSQDKANLSGKMRRPALWLTTKGVPKFPDLLWGFPFSSAVEVRIGWFSYTALVFQQWKALYLTQDGFERFDSARREMFCFPLVDTALHIRSDQTSPFYFSFFLSSRRLKISILDLSFPVLGRVGFVCFRWCPMFSTPV</sequence>
<dbReference type="AlphaFoldDB" id="A0A8S9R834"/>
<protein>
    <submittedName>
        <fullName evidence="1">Uncharacterized protein</fullName>
    </submittedName>
</protein>